<keyword evidence="2" id="KW-0677">Repeat</keyword>
<dbReference type="InterPro" id="IPR015943">
    <property type="entry name" value="WD40/YVTN_repeat-like_dom_sf"/>
</dbReference>
<dbReference type="Pfam" id="PF00400">
    <property type="entry name" value="WD40"/>
    <property type="match status" value="2"/>
</dbReference>
<dbReference type="InterPro" id="IPR036322">
    <property type="entry name" value="WD40_repeat_dom_sf"/>
</dbReference>
<proteinExistence type="predicted"/>
<dbReference type="OrthoDB" id="10262475at2759"/>
<gene>
    <name evidence="5" type="ORF">BT93_L0718</name>
</gene>
<feature type="compositionally biased region" description="Low complexity" evidence="4">
    <location>
        <begin position="127"/>
        <end position="142"/>
    </location>
</feature>
<organism evidence="5 6">
    <name type="scientific">Corymbia citriodora subsp. variegata</name>
    <dbReference type="NCBI Taxonomy" id="360336"/>
    <lineage>
        <taxon>Eukaryota</taxon>
        <taxon>Viridiplantae</taxon>
        <taxon>Streptophyta</taxon>
        <taxon>Embryophyta</taxon>
        <taxon>Tracheophyta</taxon>
        <taxon>Spermatophyta</taxon>
        <taxon>Magnoliopsida</taxon>
        <taxon>eudicotyledons</taxon>
        <taxon>Gunneridae</taxon>
        <taxon>Pentapetalae</taxon>
        <taxon>rosids</taxon>
        <taxon>malvids</taxon>
        <taxon>Myrtales</taxon>
        <taxon>Myrtaceae</taxon>
        <taxon>Myrtoideae</taxon>
        <taxon>Eucalypteae</taxon>
        <taxon>Corymbia</taxon>
    </lineage>
</organism>
<evidence type="ECO:0000256" key="2">
    <source>
        <dbReference type="ARBA" id="ARBA00022737"/>
    </source>
</evidence>
<comment type="caution">
    <text evidence="5">The sequence shown here is derived from an EMBL/GenBank/DDBJ whole genome shotgun (WGS) entry which is preliminary data.</text>
</comment>
<dbReference type="AlphaFoldDB" id="A0A8T0CEG5"/>
<evidence type="ECO:0000313" key="6">
    <source>
        <dbReference type="Proteomes" id="UP000806378"/>
    </source>
</evidence>
<dbReference type="PANTHER" id="PTHR10971">
    <property type="entry name" value="MRNA EXPORT FACTOR AND BUB3"/>
    <property type="match status" value="1"/>
</dbReference>
<protein>
    <recommendedName>
        <fullName evidence="7">Mitotic checkpoint protein BUB3</fullName>
    </recommendedName>
</protein>
<reference evidence="5" key="1">
    <citation type="submission" date="2020-05" db="EMBL/GenBank/DDBJ databases">
        <title>WGS assembly of Corymbia citriodora subspecies variegata.</title>
        <authorList>
            <person name="Barry K."/>
            <person name="Hundley H."/>
            <person name="Shu S."/>
            <person name="Jenkins J."/>
            <person name="Grimwood J."/>
            <person name="Baten A."/>
        </authorList>
    </citation>
    <scope>NUCLEOTIDE SEQUENCE</scope>
    <source>
        <strain evidence="5">CV2-018</strain>
    </source>
</reference>
<feature type="region of interest" description="Disordered" evidence="4">
    <location>
        <begin position="122"/>
        <end position="142"/>
    </location>
</feature>
<dbReference type="SMART" id="SM00320">
    <property type="entry name" value="WD40"/>
    <property type="match status" value="3"/>
</dbReference>
<evidence type="ECO:0000256" key="1">
    <source>
        <dbReference type="ARBA" id="ARBA00022574"/>
    </source>
</evidence>
<dbReference type="Gene3D" id="2.130.10.10">
    <property type="entry name" value="YVTN repeat-like/Quinoprotein amine dehydrogenase"/>
    <property type="match status" value="1"/>
</dbReference>
<evidence type="ECO:0000256" key="3">
    <source>
        <dbReference type="PROSITE-ProRule" id="PRU00221"/>
    </source>
</evidence>
<evidence type="ECO:0008006" key="7">
    <source>
        <dbReference type="Google" id="ProtNLM"/>
    </source>
</evidence>
<dbReference type="Proteomes" id="UP000806378">
    <property type="component" value="Unassembled WGS sequence"/>
</dbReference>
<evidence type="ECO:0000313" key="5">
    <source>
        <dbReference type="EMBL" id="KAF7845768.1"/>
    </source>
</evidence>
<feature type="repeat" description="WD" evidence="3">
    <location>
        <begin position="7"/>
        <end position="49"/>
    </location>
</feature>
<name>A0A8T0CEG5_CORYI</name>
<evidence type="ECO:0000256" key="4">
    <source>
        <dbReference type="SAM" id="MobiDB-lite"/>
    </source>
</evidence>
<dbReference type="InterPro" id="IPR001680">
    <property type="entry name" value="WD40_rpt"/>
</dbReference>
<dbReference type="SUPFAM" id="SSF50978">
    <property type="entry name" value="WD40 repeat-like"/>
    <property type="match status" value="1"/>
</dbReference>
<dbReference type="EMBL" id="MU100715">
    <property type="protein sequence ID" value="KAF7845768.1"/>
    <property type="molecule type" value="Genomic_DNA"/>
</dbReference>
<dbReference type="Gramene" id="rna-gnl|WGS:JABURB|Cocit.L0718.1">
    <property type="protein sequence ID" value="cds-KAF7845768.1"/>
    <property type="gene ID" value="gene-BT93_L0718"/>
</dbReference>
<dbReference type="PROSITE" id="PS50082">
    <property type="entry name" value="WD_REPEATS_2"/>
    <property type="match status" value="2"/>
</dbReference>
<sequence length="278" mass="30266">MTADVELQGPSDAITALSFHPSDPDRLLASSWDASIRLYNASSPSDVKTYTPSRAPVFDVTWGANDSSKVYSGGLDRSVIETDVETSTYRVIANHDDAVKCVKYLESANCLVSASWDSTLRLHDPRSSTPANSSSSVSAPLPSKAFSMDSAGDKLVLAMAQRHVLIYDHRNLSSALSSNSEQQSTTTIEPYQKRENSLKFMTRSVRCMPNGKGYASSSIEGRVAVEYFDQSSEVQKGHFAFKCHRATVDGVDTVYPVNALAFHPMCVFSSPLLRVGFG</sequence>
<keyword evidence="1 3" id="KW-0853">WD repeat</keyword>
<keyword evidence="6" id="KW-1185">Reference proteome</keyword>
<feature type="repeat" description="WD" evidence="3">
    <location>
        <begin position="92"/>
        <end position="133"/>
    </location>
</feature>
<accession>A0A8T0CEG5</accession>